<dbReference type="InterPro" id="IPR028082">
    <property type="entry name" value="Peripla_BP_I"/>
</dbReference>
<comment type="subcellular location">
    <subcellularLocation>
        <location evidence="1">Cell envelope</location>
    </subcellularLocation>
</comment>
<dbReference type="PANTHER" id="PTHR30036:SF7">
    <property type="entry name" value="ABC TRANSPORTER PERIPLASMIC-BINDING PROTEIN YPHF"/>
    <property type="match status" value="1"/>
</dbReference>
<dbReference type="PROSITE" id="PS51318">
    <property type="entry name" value="TAT"/>
    <property type="match status" value="1"/>
</dbReference>
<evidence type="ECO:0000259" key="3">
    <source>
        <dbReference type="Pfam" id="PF13407"/>
    </source>
</evidence>
<evidence type="ECO:0000256" key="2">
    <source>
        <dbReference type="ARBA" id="ARBA00007639"/>
    </source>
</evidence>
<accession>A0A5M3X3U9</accession>
<sequence length="383" mass="39915">MKDIHPKVEEALDTLNLNRVARRRLLTGAGLVSASAAATALLSACTSDSGGNGPAASGSAAAGAGDFPSTPRWKFTLVCHVTTNPFFTPTQYGAQDACALLGTEFQWTGSRDSIVAEMVNACNTAVSAKVDGLAVAVVDKAAFRDPVNKALDAGIPVISYNADGARDDKGTARLAYVGQGLYESGYALGQRALQQLDSGEVAGFIATPGALNIQPRIDGAQQAIKDSGKPITFTPIGTNADITKGLSIIDAYAQGHPDLAGMLAVDAGSTQSVGQTVKKYGMRGKGLKVAGGFDLVPETLAAIKDGDLDYTIDQQPYLQGFLPVLYLYLYKLSGGLLFPSETNTGLLFVTKDNVGPYQTTKTRFEGSDTAQKVVERSGAIAHA</sequence>
<dbReference type="GO" id="GO:0030246">
    <property type="term" value="F:carbohydrate binding"/>
    <property type="evidence" value="ECO:0007669"/>
    <property type="project" value="TreeGrafter"/>
</dbReference>
<dbReference type="CDD" id="cd19965">
    <property type="entry name" value="PBP1_ABC_sugar_binding-like"/>
    <property type="match status" value="1"/>
</dbReference>
<comment type="caution">
    <text evidence="4">The sequence shown here is derived from an EMBL/GenBank/DDBJ whole genome shotgun (WGS) entry which is preliminary data.</text>
</comment>
<dbReference type="EMBL" id="BLAE01000083">
    <property type="protein sequence ID" value="GES15740.1"/>
    <property type="molecule type" value="Genomic_DNA"/>
</dbReference>
<dbReference type="OrthoDB" id="257716at2"/>
<dbReference type="PANTHER" id="PTHR30036">
    <property type="entry name" value="D-XYLOSE-BINDING PERIPLASMIC PROTEIN"/>
    <property type="match status" value="1"/>
</dbReference>
<reference evidence="4 5" key="1">
    <citation type="submission" date="2019-10" db="EMBL/GenBank/DDBJ databases">
        <title>Whole genome shotgun sequence of Acrocarpospora macrocephala NBRC 16266.</title>
        <authorList>
            <person name="Ichikawa N."/>
            <person name="Kimura A."/>
            <person name="Kitahashi Y."/>
            <person name="Komaki H."/>
            <person name="Oguchi A."/>
        </authorList>
    </citation>
    <scope>NUCLEOTIDE SEQUENCE [LARGE SCALE GENOMIC DNA]</scope>
    <source>
        <strain evidence="4 5">NBRC 16266</strain>
    </source>
</reference>
<dbReference type="Pfam" id="PF13407">
    <property type="entry name" value="Peripla_BP_4"/>
    <property type="match status" value="1"/>
</dbReference>
<evidence type="ECO:0000313" key="4">
    <source>
        <dbReference type="EMBL" id="GES15740.1"/>
    </source>
</evidence>
<dbReference type="InterPro" id="IPR050555">
    <property type="entry name" value="Bact_Solute-Bind_Prot2"/>
</dbReference>
<dbReference type="GO" id="GO:0030288">
    <property type="term" value="C:outer membrane-bounded periplasmic space"/>
    <property type="evidence" value="ECO:0007669"/>
    <property type="project" value="TreeGrafter"/>
</dbReference>
<organism evidence="4 5">
    <name type="scientific">Acrocarpospora macrocephala</name>
    <dbReference type="NCBI Taxonomy" id="150177"/>
    <lineage>
        <taxon>Bacteria</taxon>
        <taxon>Bacillati</taxon>
        <taxon>Actinomycetota</taxon>
        <taxon>Actinomycetes</taxon>
        <taxon>Streptosporangiales</taxon>
        <taxon>Streptosporangiaceae</taxon>
        <taxon>Acrocarpospora</taxon>
    </lineage>
</organism>
<dbReference type="InterPro" id="IPR025997">
    <property type="entry name" value="SBP_2_dom"/>
</dbReference>
<dbReference type="InterPro" id="IPR006311">
    <property type="entry name" value="TAT_signal"/>
</dbReference>
<name>A0A5M3X3U9_9ACTN</name>
<proteinExistence type="inferred from homology"/>
<dbReference type="AlphaFoldDB" id="A0A5M3X3U9"/>
<comment type="similarity">
    <text evidence="2">Belongs to the bacterial solute-binding protein 2 family.</text>
</comment>
<dbReference type="RefSeq" id="WP_155360839.1">
    <property type="nucleotide sequence ID" value="NZ_BAAAHL010000078.1"/>
</dbReference>
<dbReference type="SUPFAM" id="SSF53822">
    <property type="entry name" value="Periplasmic binding protein-like I"/>
    <property type="match status" value="1"/>
</dbReference>
<keyword evidence="5" id="KW-1185">Reference proteome</keyword>
<dbReference type="Proteomes" id="UP000331127">
    <property type="component" value="Unassembled WGS sequence"/>
</dbReference>
<feature type="domain" description="Periplasmic binding protein" evidence="3">
    <location>
        <begin position="76"/>
        <end position="328"/>
    </location>
</feature>
<gene>
    <name evidence="4" type="ORF">Amac_093380</name>
</gene>
<evidence type="ECO:0000313" key="5">
    <source>
        <dbReference type="Proteomes" id="UP000331127"/>
    </source>
</evidence>
<protein>
    <submittedName>
        <fullName evidence="4">Sugar ABC transporter substrate-binding protein</fullName>
    </submittedName>
</protein>
<evidence type="ECO:0000256" key="1">
    <source>
        <dbReference type="ARBA" id="ARBA00004196"/>
    </source>
</evidence>
<dbReference type="Gene3D" id="3.40.50.2300">
    <property type="match status" value="2"/>
</dbReference>